<gene>
    <name evidence="1" type="ORF">C2G38_2193870</name>
</gene>
<reference evidence="1 2" key="1">
    <citation type="submission" date="2018-06" db="EMBL/GenBank/DDBJ databases">
        <title>Comparative genomics reveals the genomic features of Rhizophagus irregularis, R. cerebriforme, R. diaphanum and Gigaspora rosea, and their symbiotic lifestyle signature.</title>
        <authorList>
            <person name="Morin E."/>
            <person name="San Clemente H."/>
            <person name="Chen E.C.H."/>
            <person name="De La Providencia I."/>
            <person name="Hainaut M."/>
            <person name="Kuo A."/>
            <person name="Kohler A."/>
            <person name="Murat C."/>
            <person name="Tang N."/>
            <person name="Roy S."/>
            <person name="Loubradou J."/>
            <person name="Henrissat B."/>
            <person name="Grigoriev I.V."/>
            <person name="Corradi N."/>
            <person name="Roux C."/>
            <person name="Martin F.M."/>
        </authorList>
    </citation>
    <scope>NUCLEOTIDE SEQUENCE [LARGE SCALE GENOMIC DNA]</scope>
    <source>
        <strain evidence="1 2">DAOM 194757</strain>
    </source>
</reference>
<proteinExistence type="predicted"/>
<evidence type="ECO:0000313" key="2">
    <source>
        <dbReference type="Proteomes" id="UP000266673"/>
    </source>
</evidence>
<keyword evidence="2" id="KW-1185">Reference proteome</keyword>
<evidence type="ECO:0000313" key="1">
    <source>
        <dbReference type="EMBL" id="RIB14877.1"/>
    </source>
</evidence>
<accession>A0A397V0A8</accession>
<name>A0A397V0A8_9GLOM</name>
<dbReference type="AlphaFoldDB" id="A0A397V0A8"/>
<organism evidence="1 2">
    <name type="scientific">Gigaspora rosea</name>
    <dbReference type="NCBI Taxonomy" id="44941"/>
    <lineage>
        <taxon>Eukaryota</taxon>
        <taxon>Fungi</taxon>
        <taxon>Fungi incertae sedis</taxon>
        <taxon>Mucoromycota</taxon>
        <taxon>Glomeromycotina</taxon>
        <taxon>Glomeromycetes</taxon>
        <taxon>Diversisporales</taxon>
        <taxon>Gigasporaceae</taxon>
        <taxon>Gigaspora</taxon>
    </lineage>
</organism>
<dbReference type="EMBL" id="QKWP01000789">
    <property type="protein sequence ID" value="RIB14877.1"/>
    <property type="molecule type" value="Genomic_DNA"/>
</dbReference>
<comment type="caution">
    <text evidence="1">The sequence shown here is derived from an EMBL/GenBank/DDBJ whole genome shotgun (WGS) entry which is preliminary data.</text>
</comment>
<dbReference type="Proteomes" id="UP000266673">
    <property type="component" value="Unassembled WGS sequence"/>
</dbReference>
<sequence length="182" mass="20835">MSCGSYNQFLKWQDKLSKQEELLPEGFLFFAFDNEQKEQKNYLNREFNIIQEVINKELHSYLAEVLQLLVKEKLLSTNPIDTLVATASTNIAKMKTCLEKVTEIANDLTIQLTNPLIFKPFKINKKQSAMSVLNQQVTDQGVNTHEIYISNLININSNLIANVEKILLHIKKISGIKNGTHK</sequence>
<protein>
    <submittedName>
        <fullName evidence="1">Uncharacterized protein</fullName>
    </submittedName>
</protein>
<dbReference type="OrthoDB" id="10342788at2759"/>